<dbReference type="PRINTS" id="PR00320">
    <property type="entry name" value="GPROTEINBRPT"/>
</dbReference>
<evidence type="ECO:0000259" key="6">
    <source>
        <dbReference type="Pfam" id="PF23383"/>
    </source>
</evidence>
<dbReference type="InterPro" id="IPR036322">
    <property type="entry name" value="WD40_repeat_dom_sf"/>
</dbReference>
<dbReference type="PANTHER" id="PTHR22846:SF2">
    <property type="entry name" value="F-BOX-LIKE_WD REPEAT-CONTAINING PROTEIN EBI"/>
    <property type="match status" value="1"/>
</dbReference>
<dbReference type="EMBL" id="KV453843">
    <property type="protein sequence ID" value="ODV88651.1"/>
    <property type="molecule type" value="Genomic_DNA"/>
</dbReference>
<dbReference type="SMART" id="SM00667">
    <property type="entry name" value="LisH"/>
    <property type="match status" value="1"/>
</dbReference>
<dbReference type="GO" id="GO:0006357">
    <property type="term" value="P:regulation of transcription by RNA polymerase II"/>
    <property type="evidence" value="ECO:0007669"/>
    <property type="project" value="TreeGrafter"/>
</dbReference>
<evidence type="ECO:0000256" key="5">
    <source>
        <dbReference type="PROSITE-ProRule" id="PRU00221"/>
    </source>
</evidence>
<dbReference type="InterPro" id="IPR001680">
    <property type="entry name" value="WD40_rpt"/>
</dbReference>
<evidence type="ECO:0000256" key="3">
    <source>
        <dbReference type="ARBA" id="ARBA00022737"/>
    </source>
</evidence>
<dbReference type="InterPro" id="IPR045183">
    <property type="entry name" value="Ebi-like"/>
</dbReference>
<dbReference type="InterPro" id="IPR019775">
    <property type="entry name" value="WD40_repeat_CS"/>
</dbReference>
<comment type="subcellular location">
    <subcellularLocation>
        <location evidence="1">Nucleus</location>
    </subcellularLocation>
</comment>
<name>A0A1E4TAA3_9ASCO</name>
<dbReference type="OrthoDB" id="1367865at2759"/>
<evidence type="ECO:0000256" key="2">
    <source>
        <dbReference type="ARBA" id="ARBA00022574"/>
    </source>
</evidence>
<dbReference type="Gene3D" id="2.130.10.10">
    <property type="entry name" value="YVTN repeat-like/Quinoprotein amine dehydrogenase"/>
    <property type="match status" value="1"/>
</dbReference>
<proteinExistence type="predicted"/>
<sequence>MSLSSDELNYLIWRYLCEAGYDRSLQSFQDDSGAHLFDAVFGAHIPPNELPALVQRGIQYKMLECKAKGIPFPDLSTFDAKPSKTTKTNAAKYMMDQSMNDFANGSRDPVVSGSFPADIPEPPEYVVPESDSLPDNLVPTWTSPIGPGKFVDIQWHPYLLQLALASTQSYVECSNIFARSKTEDLLKQASLFSAGTKPNNEVTAVAWHPLGVRLAMSTADGLVWVWNATTQSLEQVYNQHSSSVLALKFSPSGTYLLSVDCTHSILIVDCDTGLIRQAYQGPMQEVLSPDAEWIDSLLFVSSGTQNTVSLFKISEKKPLRILKGHTAPVTVVKYDATTETIASGSKDCSVRLWKSTSTDAAFVLEGHKAAIKALQFSKQNPQTLASASSDGSIRLWNTETGQQTAALDLHESAVLSLEFRPTGQSYLVSGGADGVLLLWDLGKFQPVARCDLSSLNMQATEPQCIVQSQWSKDGTRLVVMCLDRAYLLRIPLRPMTL</sequence>
<dbReference type="PANTHER" id="PTHR22846">
    <property type="entry name" value="WD40 REPEAT PROTEIN"/>
    <property type="match status" value="1"/>
</dbReference>
<dbReference type="GO" id="GO:0034967">
    <property type="term" value="C:Set3 complex"/>
    <property type="evidence" value="ECO:0007669"/>
    <property type="project" value="TreeGrafter"/>
</dbReference>
<dbReference type="Gene3D" id="1.20.960.30">
    <property type="match status" value="1"/>
</dbReference>
<evidence type="ECO:0000256" key="4">
    <source>
        <dbReference type="ARBA" id="ARBA00023242"/>
    </source>
</evidence>
<dbReference type="SMART" id="SM00320">
    <property type="entry name" value="WD40"/>
    <property type="match status" value="5"/>
</dbReference>
<accession>A0A1E4TAA3</accession>
<feature type="domain" description="IFT140 first beta-propeller" evidence="6">
    <location>
        <begin position="148"/>
        <end position="267"/>
    </location>
</feature>
<dbReference type="InterPro" id="IPR006594">
    <property type="entry name" value="LisH"/>
</dbReference>
<keyword evidence="8" id="KW-1185">Reference proteome</keyword>
<dbReference type="Pfam" id="PF00400">
    <property type="entry name" value="WD40"/>
    <property type="match status" value="3"/>
</dbReference>
<dbReference type="InterPro" id="IPR020472">
    <property type="entry name" value="WD40_PAC1"/>
</dbReference>
<dbReference type="GO" id="GO:0003714">
    <property type="term" value="F:transcription corepressor activity"/>
    <property type="evidence" value="ECO:0007669"/>
    <property type="project" value="InterPro"/>
</dbReference>
<dbReference type="Pfam" id="PF08513">
    <property type="entry name" value="LisH"/>
    <property type="match status" value="1"/>
</dbReference>
<dbReference type="CDD" id="cd00200">
    <property type="entry name" value="WD40"/>
    <property type="match status" value="1"/>
</dbReference>
<dbReference type="AlphaFoldDB" id="A0A1E4TAA3"/>
<feature type="repeat" description="WD" evidence="5">
    <location>
        <begin position="407"/>
        <end position="449"/>
    </location>
</feature>
<gene>
    <name evidence="7" type="ORF">CANCADRAFT_127051</name>
</gene>
<reference evidence="8" key="1">
    <citation type="submission" date="2016-02" db="EMBL/GenBank/DDBJ databases">
        <title>Comparative genomics of biotechnologically important yeasts.</title>
        <authorList>
            <consortium name="DOE Joint Genome Institute"/>
            <person name="Riley R."/>
            <person name="Haridas S."/>
            <person name="Wolfe K.H."/>
            <person name="Lopes M.R."/>
            <person name="Hittinger C.T."/>
            <person name="Goker M."/>
            <person name="Salamov A."/>
            <person name="Wisecaver J."/>
            <person name="Long T.M."/>
            <person name="Aerts A.L."/>
            <person name="Barry K."/>
            <person name="Choi C."/>
            <person name="Clum A."/>
            <person name="Coughlan A.Y."/>
            <person name="Deshpande S."/>
            <person name="Douglass A.P."/>
            <person name="Hanson S.J."/>
            <person name="Klenk H.-P."/>
            <person name="Labutti K."/>
            <person name="Lapidus A."/>
            <person name="Lindquist E."/>
            <person name="Lipzen A."/>
            <person name="Meier-Kolthoff J.P."/>
            <person name="Ohm R.A."/>
            <person name="Otillar R.P."/>
            <person name="Pangilinan J."/>
            <person name="Peng Y."/>
            <person name="Rokas A."/>
            <person name="Rosa C.A."/>
            <person name="Scheuner C."/>
            <person name="Sibirny A.A."/>
            <person name="Slot J.C."/>
            <person name="Stielow J.B."/>
            <person name="Sun H."/>
            <person name="Kurtzman C.P."/>
            <person name="Blackwell M."/>
            <person name="Jeffries T.W."/>
            <person name="Grigoriev I.V."/>
        </authorList>
    </citation>
    <scope>NUCLEOTIDE SEQUENCE [LARGE SCALE GENOMIC DNA]</scope>
    <source>
        <strain evidence="8">NRRL Y-17796</strain>
    </source>
</reference>
<dbReference type="PROSITE" id="PS50082">
    <property type="entry name" value="WD_REPEATS_2"/>
    <property type="match status" value="4"/>
</dbReference>
<keyword evidence="2 5" id="KW-0853">WD repeat</keyword>
<evidence type="ECO:0000313" key="8">
    <source>
        <dbReference type="Proteomes" id="UP000095023"/>
    </source>
</evidence>
<dbReference type="InterPro" id="IPR056154">
    <property type="entry name" value="Beta-prop_IFT140_1st"/>
</dbReference>
<dbReference type="InterPro" id="IPR015943">
    <property type="entry name" value="WD40/YVTN_repeat-like_dom_sf"/>
</dbReference>
<dbReference type="PROSITE" id="PS50896">
    <property type="entry name" value="LISH"/>
    <property type="match status" value="1"/>
</dbReference>
<feature type="repeat" description="WD" evidence="5">
    <location>
        <begin position="322"/>
        <end position="363"/>
    </location>
</feature>
<feature type="repeat" description="WD" evidence="5">
    <location>
        <begin position="364"/>
        <end position="406"/>
    </location>
</feature>
<dbReference type="SUPFAM" id="SSF50978">
    <property type="entry name" value="WD40 repeat-like"/>
    <property type="match status" value="1"/>
</dbReference>
<protein>
    <recommendedName>
        <fullName evidence="6">IFT140 first beta-propeller domain-containing protein</fullName>
    </recommendedName>
</protein>
<evidence type="ECO:0000256" key="1">
    <source>
        <dbReference type="ARBA" id="ARBA00004123"/>
    </source>
</evidence>
<feature type="repeat" description="WD" evidence="5">
    <location>
        <begin position="195"/>
        <end position="236"/>
    </location>
</feature>
<dbReference type="Proteomes" id="UP000095023">
    <property type="component" value="Unassembled WGS sequence"/>
</dbReference>
<dbReference type="PROSITE" id="PS50294">
    <property type="entry name" value="WD_REPEATS_REGION"/>
    <property type="match status" value="3"/>
</dbReference>
<organism evidence="7 8">
    <name type="scientific">Tortispora caseinolytica NRRL Y-17796</name>
    <dbReference type="NCBI Taxonomy" id="767744"/>
    <lineage>
        <taxon>Eukaryota</taxon>
        <taxon>Fungi</taxon>
        <taxon>Dikarya</taxon>
        <taxon>Ascomycota</taxon>
        <taxon>Saccharomycotina</taxon>
        <taxon>Trigonopsidomycetes</taxon>
        <taxon>Trigonopsidales</taxon>
        <taxon>Trigonopsidaceae</taxon>
        <taxon>Tortispora</taxon>
    </lineage>
</organism>
<evidence type="ECO:0000313" key="7">
    <source>
        <dbReference type="EMBL" id="ODV88651.1"/>
    </source>
</evidence>
<dbReference type="Pfam" id="PF23383">
    <property type="entry name" value="Beta-prop_IFT140_1st"/>
    <property type="match status" value="1"/>
</dbReference>
<keyword evidence="4" id="KW-0539">Nucleus</keyword>
<dbReference type="PROSITE" id="PS00678">
    <property type="entry name" value="WD_REPEATS_1"/>
    <property type="match status" value="3"/>
</dbReference>
<keyword evidence="3" id="KW-0677">Repeat</keyword>